<comment type="caution">
    <text evidence="2">The sequence shown here is derived from an EMBL/GenBank/DDBJ whole genome shotgun (WGS) entry which is preliminary data.</text>
</comment>
<dbReference type="Gene3D" id="3.20.20.190">
    <property type="entry name" value="Phosphatidylinositol (PI) phosphodiesterase"/>
    <property type="match status" value="1"/>
</dbReference>
<dbReference type="CDD" id="cd08589">
    <property type="entry name" value="PI-PLCc_SaPLC1_like"/>
    <property type="match status" value="1"/>
</dbReference>
<evidence type="ECO:0000313" key="3">
    <source>
        <dbReference type="Proteomes" id="UP000076863"/>
    </source>
</evidence>
<protein>
    <submittedName>
        <fullName evidence="2">PLC-like phosphodiesterase, TIM beta/alpha-barrel domain protein</fullName>
    </submittedName>
</protein>
<feature type="signal peptide" evidence="1">
    <location>
        <begin position="1"/>
        <end position="23"/>
    </location>
</feature>
<accession>A0A167GK86</accession>
<sequence length="398" mass="44259">MRITTVLLPAAALALARQGTVIASKPSHTRNGLTWTDNALRMNEIQVVGTHNSYHVEADPKEQAEMKFIGKDEMKFRYSHPALDVQLGQRHVRSIELDIHADPGGGNYARPVIREKARLPFPSDPVFATNSTKVLHVPDFDVGSVCADLVQCLRMVQRWVVAHPRAVPIPILLEFTTAHPLGKFLGGTEVIAWNNTVLLDWVDAEIRSVFPREQMIVPDDLRRDELPTLEKAVLQRGWPDLESARGRVLFLMVNGPMHPVRSAYIKNRPNLEGRVIFTNAAPGNADCVFQKLNEPTSENAIAHIQKQVAAGYLVRTRADVPLDEVLKKRCDVRRRDSALRSGAQIVSTDFPVYGPSERWGCEYAVMLPGGKAARCNVASGAPSCDDALLEPDEYTRKE</sequence>
<dbReference type="InterPro" id="IPR032075">
    <property type="entry name" value="PI-PLC-C1"/>
</dbReference>
<dbReference type="AlphaFoldDB" id="A0A167GK86"/>
<dbReference type="GO" id="GO:0008081">
    <property type="term" value="F:phosphoric diester hydrolase activity"/>
    <property type="evidence" value="ECO:0007669"/>
    <property type="project" value="InterPro"/>
</dbReference>
<dbReference type="OrthoDB" id="2017497at2759"/>
<keyword evidence="1" id="KW-0732">Signal</keyword>
<dbReference type="InterPro" id="IPR017946">
    <property type="entry name" value="PLC-like_Pdiesterase_TIM-brl"/>
</dbReference>
<gene>
    <name evidence="2" type="ORF">BBO_03294</name>
</gene>
<reference evidence="2 3" key="1">
    <citation type="journal article" date="2016" name="Genome Biol. Evol.">
        <title>Divergent and convergent evolution of fungal pathogenicity.</title>
        <authorList>
            <person name="Shang Y."/>
            <person name="Xiao G."/>
            <person name="Zheng P."/>
            <person name="Cen K."/>
            <person name="Zhan S."/>
            <person name="Wang C."/>
        </authorList>
    </citation>
    <scope>NUCLEOTIDE SEQUENCE [LARGE SCALE GENOMIC DNA]</scope>
    <source>
        <strain evidence="2 3">RCEF 3172</strain>
    </source>
</reference>
<keyword evidence="3" id="KW-1185">Reference proteome</keyword>
<organism evidence="2 3">
    <name type="scientific">Beauveria brongniartii RCEF 3172</name>
    <dbReference type="NCBI Taxonomy" id="1081107"/>
    <lineage>
        <taxon>Eukaryota</taxon>
        <taxon>Fungi</taxon>
        <taxon>Dikarya</taxon>
        <taxon>Ascomycota</taxon>
        <taxon>Pezizomycotina</taxon>
        <taxon>Sordariomycetes</taxon>
        <taxon>Hypocreomycetidae</taxon>
        <taxon>Hypocreales</taxon>
        <taxon>Cordycipitaceae</taxon>
        <taxon>Beauveria</taxon>
        <taxon>Beauveria brongniartii</taxon>
    </lineage>
</organism>
<name>A0A167GK86_9HYPO</name>
<dbReference type="EMBL" id="AZHA01000007">
    <property type="protein sequence ID" value="OAA46739.1"/>
    <property type="molecule type" value="Genomic_DNA"/>
</dbReference>
<evidence type="ECO:0000313" key="2">
    <source>
        <dbReference type="EMBL" id="OAA46739.1"/>
    </source>
</evidence>
<evidence type="ECO:0000256" key="1">
    <source>
        <dbReference type="SAM" id="SignalP"/>
    </source>
</evidence>
<dbReference type="Proteomes" id="UP000076863">
    <property type="component" value="Unassembled WGS sequence"/>
</dbReference>
<dbReference type="Pfam" id="PF16670">
    <property type="entry name" value="PI-PLC-C1"/>
    <property type="match status" value="1"/>
</dbReference>
<feature type="chain" id="PRO_5007886962" evidence="1">
    <location>
        <begin position="24"/>
        <end position="398"/>
    </location>
</feature>
<dbReference type="SUPFAM" id="SSF51695">
    <property type="entry name" value="PLC-like phosphodiesterases"/>
    <property type="match status" value="1"/>
</dbReference>
<proteinExistence type="predicted"/>
<dbReference type="GO" id="GO:0006629">
    <property type="term" value="P:lipid metabolic process"/>
    <property type="evidence" value="ECO:0007669"/>
    <property type="project" value="InterPro"/>
</dbReference>